<feature type="transmembrane region" description="Helical" evidence="1">
    <location>
        <begin position="338"/>
        <end position="358"/>
    </location>
</feature>
<feature type="transmembrane region" description="Helical" evidence="1">
    <location>
        <begin position="53"/>
        <end position="83"/>
    </location>
</feature>
<feature type="transmembrane region" description="Helical" evidence="1">
    <location>
        <begin position="95"/>
        <end position="114"/>
    </location>
</feature>
<feature type="transmembrane region" description="Helical" evidence="1">
    <location>
        <begin position="228"/>
        <end position="251"/>
    </location>
</feature>
<organism evidence="2 3">
    <name type="scientific">Dokdonia ponticola</name>
    <dbReference type="NCBI Taxonomy" id="2041041"/>
    <lineage>
        <taxon>Bacteria</taxon>
        <taxon>Pseudomonadati</taxon>
        <taxon>Bacteroidota</taxon>
        <taxon>Flavobacteriia</taxon>
        <taxon>Flavobacteriales</taxon>
        <taxon>Flavobacteriaceae</taxon>
        <taxon>Dokdonia</taxon>
    </lineage>
</organism>
<reference evidence="3" key="1">
    <citation type="journal article" date="2019" name="Int. J. Syst. Evol. Microbiol.">
        <title>The Global Catalogue of Microorganisms (GCM) 10K type strain sequencing project: providing services to taxonomists for standard genome sequencing and annotation.</title>
        <authorList>
            <consortium name="The Broad Institute Genomics Platform"/>
            <consortium name="The Broad Institute Genome Sequencing Center for Infectious Disease"/>
            <person name="Wu L."/>
            <person name="Ma J."/>
        </authorList>
    </citation>
    <scope>NUCLEOTIDE SEQUENCE [LARGE SCALE GENOMIC DNA]</scope>
    <source>
        <strain evidence="3">YJ-61-S</strain>
    </source>
</reference>
<dbReference type="Proteomes" id="UP001596043">
    <property type="component" value="Unassembled WGS sequence"/>
</dbReference>
<keyword evidence="1" id="KW-1133">Transmembrane helix</keyword>
<dbReference type="Pfam" id="PF13687">
    <property type="entry name" value="DUF4153"/>
    <property type="match status" value="1"/>
</dbReference>
<comment type="caution">
    <text evidence="2">The sequence shown here is derived from an EMBL/GenBank/DDBJ whole genome shotgun (WGS) entry which is preliminary data.</text>
</comment>
<feature type="transmembrane region" description="Helical" evidence="1">
    <location>
        <begin position="305"/>
        <end position="326"/>
    </location>
</feature>
<proteinExistence type="predicted"/>
<gene>
    <name evidence="2" type="ORF">ACFO3O_18740</name>
</gene>
<feature type="transmembrane region" description="Helical" evidence="1">
    <location>
        <begin position="271"/>
        <end position="293"/>
    </location>
</feature>
<dbReference type="EMBL" id="JBHSFV010000013">
    <property type="protein sequence ID" value="MFC4635956.1"/>
    <property type="molecule type" value="Genomic_DNA"/>
</dbReference>
<evidence type="ECO:0000313" key="2">
    <source>
        <dbReference type="EMBL" id="MFC4635956.1"/>
    </source>
</evidence>
<feature type="transmembrane region" description="Helical" evidence="1">
    <location>
        <begin position="166"/>
        <end position="187"/>
    </location>
</feature>
<keyword evidence="1" id="KW-0472">Membrane</keyword>
<protein>
    <submittedName>
        <fullName evidence="2">DUF4173 domain-containing protein</fullName>
    </submittedName>
</protein>
<keyword evidence="3" id="KW-1185">Reference proteome</keyword>
<name>A0ABV9I2N1_9FLAO</name>
<dbReference type="InterPro" id="IPR025291">
    <property type="entry name" value="DUF4153"/>
</dbReference>
<dbReference type="RefSeq" id="WP_379981686.1">
    <property type="nucleotide sequence ID" value="NZ_JBHSFV010000013.1"/>
</dbReference>
<evidence type="ECO:0000256" key="1">
    <source>
        <dbReference type="SAM" id="Phobius"/>
    </source>
</evidence>
<feature type="transmembrane region" description="Helical" evidence="1">
    <location>
        <begin position="23"/>
        <end position="41"/>
    </location>
</feature>
<evidence type="ECO:0000313" key="3">
    <source>
        <dbReference type="Proteomes" id="UP001596043"/>
    </source>
</evidence>
<accession>A0ABV9I2N1</accession>
<feature type="transmembrane region" description="Helical" evidence="1">
    <location>
        <begin position="134"/>
        <end position="154"/>
    </location>
</feature>
<feature type="transmembrane region" description="Helical" evidence="1">
    <location>
        <begin position="370"/>
        <end position="387"/>
    </location>
</feature>
<keyword evidence="1" id="KW-0812">Transmembrane</keyword>
<sequence>MKRQLILWISALGFSTLFYQQDLGLNMFLFAMIAVATVFFSRREAFARSDMRIATIVYLLTSLFVFTNHSALAIFMSFITYIVFAGTISGAKNAIYIQGINGLYQSFLGALHYYMSPKKERQIVTPQKKRDYGFILLCVLLVVGLPIIFASLYSHINPIFEKWVSAIDLSFISIPWLLMTLMGYILISNVTAPAALQMLTEADSALRQDMQEISISEAQEPILRKEQLLGSLVIGVLNALILFFLVVDIWYVTNNPFLHASELSKAVHEGVGALIASIVIAITLIVILFRGSLNFYKNNHRLRLLTYLWIFLNIVLVLVTAFKNYLYITDFGLTYKRIGVIIYLTLCITGLSTTYLKVAYRKNIYYLIRFNARIVFIVIVLMSSFSWNREITRYNLSQVARPDLTYIEFMSGNHMDLLYAFAKAYPEKFTASSLENIERKHTHYVEKLENETWQSTTLQGIKHRTK</sequence>